<evidence type="ECO:0000313" key="3">
    <source>
        <dbReference type="EMBL" id="MPC11001.1"/>
    </source>
</evidence>
<dbReference type="AlphaFoldDB" id="A0A5B7CQB6"/>
<sequence>MSEHKQGRNLIHFRIVPVLTLLPTPIILLSVRVSLHKAAPLQSRLRNLPHITRQGEGVQGGMMTGDEETS</sequence>
<dbReference type="EMBL" id="VSRR010000140">
    <property type="protein sequence ID" value="MPC11001.1"/>
    <property type="molecule type" value="Genomic_DNA"/>
</dbReference>
<evidence type="ECO:0000313" key="4">
    <source>
        <dbReference type="Proteomes" id="UP000324222"/>
    </source>
</evidence>
<reference evidence="3 4" key="1">
    <citation type="submission" date="2019-05" db="EMBL/GenBank/DDBJ databases">
        <title>Another draft genome of Portunus trituberculatus and its Hox gene families provides insights of decapod evolution.</title>
        <authorList>
            <person name="Jeong J.-H."/>
            <person name="Song I."/>
            <person name="Kim S."/>
            <person name="Choi T."/>
            <person name="Kim D."/>
            <person name="Ryu S."/>
            <person name="Kim W."/>
        </authorList>
    </citation>
    <scope>NUCLEOTIDE SEQUENCE [LARGE SCALE GENOMIC DNA]</scope>
    <source>
        <tissue evidence="3">Muscle</tissue>
    </source>
</reference>
<keyword evidence="4" id="KW-1185">Reference proteome</keyword>
<keyword evidence="2" id="KW-1133">Transmembrane helix</keyword>
<organism evidence="3 4">
    <name type="scientific">Portunus trituberculatus</name>
    <name type="common">Swimming crab</name>
    <name type="synonym">Neptunus trituberculatus</name>
    <dbReference type="NCBI Taxonomy" id="210409"/>
    <lineage>
        <taxon>Eukaryota</taxon>
        <taxon>Metazoa</taxon>
        <taxon>Ecdysozoa</taxon>
        <taxon>Arthropoda</taxon>
        <taxon>Crustacea</taxon>
        <taxon>Multicrustacea</taxon>
        <taxon>Malacostraca</taxon>
        <taxon>Eumalacostraca</taxon>
        <taxon>Eucarida</taxon>
        <taxon>Decapoda</taxon>
        <taxon>Pleocyemata</taxon>
        <taxon>Brachyura</taxon>
        <taxon>Eubrachyura</taxon>
        <taxon>Portunoidea</taxon>
        <taxon>Portunidae</taxon>
        <taxon>Portuninae</taxon>
        <taxon>Portunus</taxon>
    </lineage>
</organism>
<name>A0A5B7CQB6_PORTR</name>
<keyword evidence="2" id="KW-0812">Transmembrane</keyword>
<evidence type="ECO:0000256" key="1">
    <source>
        <dbReference type="SAM" id="MobiDB-lite"/>
    </source>
</evidence>
<feature type="transmembrane region" description="Helical" evidence="2">
    <location>
        <begin position="15"/>
        <end position="35"/>
    </location>
</feature>
<feature type="region of interest" description="Disordered" evidence="1">
    <location>
        <begin position="50"/>
        <end position="70"/>
    </location>
</feature>
<accession>A0A5B7CQB6</accession>
<dbReference type="Proteomes" id="UP000324222">
    <property type="component" value="Unassembled WGS sequence"/>
</dbReference>
<gene>
    <name evidence="3" type="ORF">E2C01_003651</name>
</gene>
<evidence type="ECO:0000256" key="2">
    <source>
        <dbReference type="SAM" id="Phobius"/>
    </source>
</evidence>
<keyword evidence="2" id="KW-0472">Membrane</keyword>
<protein>
    <submittedName>
        <fullName evidence="3">Uncharacterized protein</fullName>
    </submittedName>
</protein>
<comment type="caution">
    <text evidence="3">The sequence shown here is derived from an EMBL/GenBank/DDBJ whole genome shotgun (WGS) entry which is preliminary data.</text>
</comment>
<proteinExistence type="predicted"/>